<feature type="domain" description="Abnormal cell migration protein 18-like fibronectin type I" evidence="2">
    <location>
        <begin position="20"/>
        <end position="90"/>
    </location>
</feature>
<protein>
    <recommendedName>
        <fullName evidence="2">Abnormal cell migration protein 18-like fibronectin type I domain-containing protein</fullName>
    </recommendedName>
</protein>
<evidence type="ECO:0000313" key="3">
    <source>
        <dbReference type="EMBL" id="OZC12342.1"/>
    </source>
</evidence>
<accession>A0A238C4E7</accession>
<dbReference type="Proteomes" id="UP000242913">
    <property type="component" value="Unassembled WGS sequence"/>
</dbReference>
<sequence>MESILLIVFFLINPLRCVHGCVHDGKTYKDGETWVEKDAFVMRCRVTDDGTSWMVEVDGCKIPSGTIISINSSVIDGNYKWKCSKNSDGQIVMQKIVHDDAKCGDYKRGEQWREKSFLYECGRAGQQKLIACFAEGNERINIGESKEINGYIVKCEKYENGTVIIHGIRKRIENETFHMKCVDSKGENHAANSWWIDNHRFNKTCLPSGKIDVLNCIAKDGTQIPVNREIIVGDTKFLCEKTKDGAIRFASGPIDSSGK</sequence>
<keyword evidence="1" id="KW-0732">Signal</keyword>
<dbReference type="AlphaFoldDB" id="A0A238C4E7"/>
<keyword evidence="4" id="KW-1185">Reference proteome</keyword>
<dbReference type="InterPro" id="IPR040282">
    <property type="entry name" value="Mig-18-like"/>
</dbReference>
<feature type="domain" description="Abnormal cell migration protein 18-like fibronectin type I" evidence="2">
    <location>
        <begin position="105"/>
        <end position="162"/>
    </location>
</feature>
<organism evidence="3 4">
    <name type="scientific">Onchocerca flexuosa</name>
    <dbReference type="NCBI Taxonomy" id="387005"/>
    <lineage>
        <taxon>Eukaryota</taxon>
        <taxon>Metazoa</taxon>
        <taxon>Ecdysozoa</taxon>
        <taxon>Nematoda</taxon>
        <taxon>Chromadorea</taxon>
        <taxon>Rhabditida</taxon>
        <taxon>Spirurina</taxon>
        <taxon>Spiruromorpha</taxon>
        <taxon>Filarioidea</taxon>
        <taxon>Onchocercidae</taxon>
        <taxon>Onchocerca</taxon>
    </lineage>
</organism>
<dbReference type="OrthoDB" id="5785512at2759"/>
<evidence type="ECO:0000256" key="1">
    <source>
        <dbReference type="SAM" id="SignalP"/>
    </source>
</evidence>
<feature type="signal peptide" evidence="1">
    <location>
        <begin position="1"/>
        <end position="20"/>
    </location>
</feature>
<name>A0A238C4E7_9BILA</name>
<gene>
    <name evidence="3" type="ORF">X798_00864</name>
</gene>
<proteinExistence type="predicted"/>
<feature type="domain" description="Abnormal cell migration protein 18-like fibronectin type I" evidence="2">
    <location>
        <begin position="180"/>
        <end position="245"/>
    </location>
</feature>
<evidence type="ECO:0000259" key="2">
    <source>
        <dbReference type="Pfam" id="PF23003"/>
    </source>
</evidence>
<dbReference type="PANTHER" id="PTHR35572">
    <property type="entry name" value="PROTEIN CBG04538-RELATED"/>
    <property type="match status" value="1"/>
</dbReference>
<dbReference type="InterPro" id="IPR055119">
    <property type="entry name" value="Mig18_Fn1"/>
</dbReference>
<feature type="chain" id="PRO_5013167282" description="Abnormal cell migration protein 18-like fibronectin type I domain-containing protein" evidence="1">
    <location>
        <begin position="21"/>
        <end position="259"/>
    </location>
</feature>
<dbReference type="EMBL" id="KZ269978">
    <property type="protein sequence ID" value="OZC12342.1"/>
    <property type="molecule type" value="Genomic_DNA"/>
</dbReference>
<reference evidence="3 4" key="1">
    <citation type="submission" date="2015-12" db="EMBL/GenBank/DDBJ databases">
        <title>Draft genome of the nematode, Onchocerca flexuosa.</title>
        <authorList>
            <person name="Mitreva M."/>
        </authorList>
    </citation>
    <scope>NUCLEOTIDE SEQUENCE [LARGE SCALE GENOMIC DNA]</scope>
    <source>
        <strain evidence="3">Red Deer</strain>
    </source>
</reference>
<dbReference type="Pfam" id="PF23003">
    <property type="entry name" value="Fn1_2"/>
    <property type="match status" value="3"/>
</dbReference>
<evidence type="ECO:0000313" key="4">
    <source>
        <dbReference type="Proteomes" id="UP000242913"/>
    </source>
</evidence>